<feature type="region of interest" description="Disordered" evidence="8">
    <location>
        <begin position="349"/>
        <end position="368"/>
    </location>
</feature>
<dbReference type="Gene3D" id="3.10.10.10">
    <property type="entry name" value="HIV Type 1 Reverse Transcriptase, subunit A, domain 1"/>
    <property type="match status" value="1"/>
</dbReference>
<dbReference type="STRING" id="429701.A0A2G9I3H5"/>
<keyword evidence="6" id="KW-0378">Hydrolase</keyword>
<evidence type="ECO:0000256" key="5">
    <source>
        <dbReference type="ARBA" id="ARBA00022759"/>
    </source>
</evidence>
<dbReference type="OrthoDB" id="10055717at2759"/>
<evidence type="ECO:0000259" key="9">
    <source>
        <dbReference type="PROSITE" id="PS50994"/>
    </source>
</evidence>
<dbReference type="InterPro" id="IPR012337">
    <property type="entry name" value="RNaseH-like_sf"/>
</dbReference>
<keyword evidence="11" id="KW-1185">Reference proteome</keyword>
<dbReference type="CDD" id="cd09274">
    <property type="entry name" value="RNase_HI_RT_Ty3"/>
    <property type="match status" value="1"/>
</dbReference>
<dbReference type="GO" id="GO:0003887">
    <property type="term" value="F:DNA-directed DNA polymerase activity"/>
    <property type="evidence" value="ECO:0007669"/>
    <property type="project" value="UniProtKB-KW"/>
</dbReference>
<dbReference type="Proteomes" id="UP000231279">
    <property type="component" value="Unassembled WGS sequence"/>
</dbReference>
<dbReference type="GO" id="GO:0004519">
    <property type="term" value="F:endonuclease activity"/>
    <property type="evidence" value="ECO:0007669"/>
    <property type="project" value="UniProtKB-KW"/>
</dbReference>
<name>A0A2G9I3H5_9LAMI</name>
<dbReference type="Pfam" id="PF00665">
    <property type="entry name" value="rve"/>
    <property type="match status" value="1"/>
</dbReference>
<evidence type="ECO:0000256" key="1">
    <source>
        <dbReference type="ARBA" id="ARBA00012493"/>
    </source>
</evidence>
<keyword evidence="5" id="KW-0255">Endonuclease</keyword>
<dbReference type="GO" id="GO:0003964">
    <property type="term" value="F:RNA-directed DNA polymerase activity"/>
    <property type="evidence" value="ECO:0007669"/>
    <property type="project" value="UniProtKB-KW"/>
</dbReference>
<dbReference type="SUPFAM" id="SSF56672">
    <property type="entry name" value="DNA/RNA polymerases"/>
    <property type="match status" value="1"/>
</dbReference>
<evidence type="ECO:0000313" key="11">
    <source>
        <dbReference type="Proteomes" id="UP000231279"/>
    </source>
</evidence>
<evidence type="ECO:0000256" key="4">
    <source>
        <dbReference type="ARBA" id="ARBA00022722"/>
    </source>
</evidence>
<dbReference type="InterPro" id="IPR041373">
    <property type="entry name" value="RT_RNaseH"/>
</dbReference>
<organism evidence="10 11">
    <name type="scientific">Handroanthus impetiginosus</name>
    <dbReference type="NCBI Taxonomy" id="429701"/>
    <lineage>
        <taxon>Eukaryota</taxon>
        <taxon>Viridiplantae</taxon>
        <taxon>Streptophyta</taxon>
        <taxon>Embryophyta</taxon>
        <taxon>Tracheophyta</taxon>
        <taxon>Spermatophyta</taxon>
        <taxon>Magnoliopsida</taxon>
        <taxon>eudicotyledons</taxon>
        <taxon>Gunneridae</taxon>
        <taxon>Pentapetalae</taxon>
        <taxon>asterids</taxon>
        <taxon>lamiids</taxon>
        <taxon>Lamiales</taxon>
        <taxon>Bignoniaceae</taxon>
        <taxon>Crescentiina</taxon>
        <taxon>Tabebuia alliance</taxon>
        <taxon>Handroanthus</taxon>
    </lineage>
</organism>
<dbReference type="Pfam" id="PF17921">
    <property type="entry name" value="Integrase_H2C2"/>
    <property type="match status" value="1"/>
</dbReference>
<dbReference type="InterPro" id="IPR050951">
    <property type="entry name" value="Retrovirus_Pol_polyprotein"/>
</dbReference>
<proteinExistence type="predicted"/>
<accession>A0A2G9I3H5</accession>
<keyword evidence="4" id="KW-0540">Nuclease</keyword>
<dbReference type="CDD" id="cd00303">
    <property type="entry name" value="retropepsin_like"/>
    <property type="match status" value="1"/>
</dbReference>
<evidence type="ECO:0000256" key="6">
    <source>
        <dbReference type="ARBA" id="ARBA00022801"/>
    </source>
</evidence>
<dbReference type="GO" id="GO:0016787">
    <property type="term" value="F:hydrolase activity"/>
    <property type="evidence" value="ECO:0007669"/>
    <property type="project" value="UniProtKB-KW"/>
</dbReference>
<dbReference type="PANTHER" id="PTHR37984:SF5">
    <property type="entry name" value="PROTEIN NYNRIN-LIKE"/>
    <property type="match status" value="1"/>
</dbReference>
<evidence type="ECO:0000256" key="8">
    <source>
        <dbReference type="SAM" id="MobiDB-lite"/>
    </source>
</evidence>
<protein>
    <recommendedName>
        <fullName evidence="1">RNA-directed DNA polymerase</fullName>
        <ecNumber evidence="1">2.7.7.49</ecNumber>
    </recommendedName>
</protein>
<feature type="compositionally biased region" description="Polar residues" evidence="8">
    <location>
        <begin position="349"/>
        <end position="363"/>
    </location>
</feature>
<dbReference type="InterPro" id="IPR041588">
    <property type="entry name" value="Integrase_H2C2"/>
</dbReference>
<dbReference type="Gene3D" id="3.30.70.270">
    <property type="match status" value="2"/>
</dbReference>
<dbReference type="PROSITE" id="PS50994">
    <property type="entry name" value="INTEGRASE"/>
    <property type="match status" value="1"/>
</dbReference>
<dbReference type="CDD" id="cd01647">
    <property type="entry name" value="RT_LTR"/>
    <property type="match status" value="1"/>
</dbReference>
<dbReference type="InterPro" id="IPR036397">
    <property type="entry name" value="RNaseH_sf"/>
</dbReference>
<dbReference type="InterPro" id="IPR001584">
    <property type="entry name" value="Integrase_cat-core"/>
</dbReference>
<dbReference type="Gene3D" id="3.30.420.10">
    <property type="entry name" value="Ribonuclease H-like superfamily/Ribonuclease H"/>
    <property type="match status" value="1"/>
</dbReference>
<keyword evidence="2 10" id="KW-0808">Transferase</keyword>
<dbReference type="Gene3D" id="1.10.340.70">
    <property type="match status" value="1"/>
</dbReference>
<evidence type="ECO:0000256" key="7">
    <source>
        <dbReference type="ARBA" id="ARBA00022918"/>
    </source>
</evidence>
<dbReference type="FunFam" id="3.30.70.270:FF:000020">
    <property type="entry name" value="Transposon Tf2-6 polyprotein-like Protein"/>
    <property type="match status" value="1"/>
</dbReference>
<sequence length="1538" mass="176532">MRRSQNQDLAPYDPKIERTFRARRKKLAEHVEQEVKIEENQNIVIADNYENTPVRNLALPRARERKSCVVFPELPVGVKVEIPMIRMIQNTAQFCGLSHENPNRYIDNFLKICDTLRQEGAELEEKFISKFFSPEKTAALRAEIMTFRQVHTFYHGLTDGGKDKLDHLKGDSFLSGTTAECPNLLNNLVANHYEKKSKRATPSKAAGVIEIDQVTALNAKIDFLMQSMKNFVQHTPVICDECRESHPSDKCPHSVESIQFVSNAQKSQNNPYSNTYNSGWRQHPNFSWNNNQGQGSAPRFQQGVQQQVQQAIQEKKPSLEETLMQFMASTAANFKTMETQIGQLANAINSRPQGSLPSNTEPNPRQDGKAQCQAVTLRNGRELQEVVKETGKAKGKEVISEENEKEVEAPLEVKALEQMPSYVKFMKDILSKKRRLGDYETVALTEECSVIIQNKLPHKLKDYGSFMIPCTIGTHFSGRALCDLRASINLMPYSIYRTLADRSLTYPKGVIEDILVKVDKFIFPADFVVLDIEVDSKIPIILGRLFLATGRTLIDVQKGELTMRVQDQQITFNIFKAMKFPNESDEYFSVSMLDNLAGKESLAERPLDTLERALLDLIDEDNEEDLEVVKTLDASKFFKSRGVESLERTAPSKVLKPSIEEPPTLELKPLPSHLRYAYLEKLLRVLRDHKCAIGWTIADIKGISPSFCMHKILLENDQKSSVESQRRLNPIMKEVVKKEIIKWLDTGIIYPISDSSWVSHVQCVPKKGGITVVPNMHNELIPTRTVTGWRVCMDYMKLNKTTRKDHFPLPFIDQMLDRLAGKEFYCFLDGYSGYNQIAIAPEDQEKTMFTCPYGTFAFRRMPFGLCNAPATFQRCMMAIFTDMVENFLEGIVLDHKVSNRGIEVDKAKLKTIEKLPPPTSVKGIRSFLGHGGFYRRFIKDFSKISKPLCNLLEKDVPFKFDDACLYAFNDLKGRLISAPIITVPDWTFPFELMCDASDFAIGAVLGQRRNKIFRSIYYASKTLNDAQLNYTTTKKGLLAVVFAFDKFRSYLVGTKVIVYTDHSAIRYLIEKKDAKPRLIRWVLLLQEFDLEIRDRKGTENQIADHLSRFESPAKTDEPNMINDNFPDEQLLAIVASDGTQQKKKFLFDTWRYFWDDPFLFKQCSDNILRHCVPEVEMNDILEQCHASPYGGHFQGDRTAAKILQSDFYWPNLFKDSHSFVANCDRCQRTGNISQRHGMPLNTILEVELFDVWGIDFMGPFVPSFGNLYILIAVDYVSKWVESVAVPSNDSKVVVNFIKKNIFTRFGTSRAIISDGGTHFCNRSFETLLSKYGVKHKIFTPYHPQTSGQVEIKRILEKTVSSIRKDWSKRLDEALWAYRTAFKTPIAMSSYNLVFRKACHLPVELEHNAYWAIRKLNFDMQAVGEKRLLQLNELDEFRLQAYENTKIYKEKTKRWHDKKIVERRFEPGQYVLLFNSRLKLFPGKLKSHWSGPFRITEVFPHGAVELENENSRNQFKRIKHYWGGAVGRQHTSVTLNDVN</sequence>
<dbReference type="EMBL" id="NKXS01000427">
    <property type="protein sequence ID" value="PIN24317.1"/>
    <property type="molecule type" value="Genomic_DNA"/>
</dbReference>
<feature type="domain" description="Integrase catalytic" evidence="9">
    <location>
        <begin position="1235"/>
        <end position="1350"/>
    </location>
</feature>
<gene>
    <name evidence="10" type="ORF">CDL12_02953</name>
</gene>
<dbReference type="PANTHER" id="PTHR37984">
    <property type="entry name" value="PROTEIN CBG26694"/>
    <property type="match status" value="1"/>
</dbReference>
<dbReference type="GO" id="GO:0003676">
    <property type="term" value="F:nucleic acid binding"/>
    <property type="evidence" value="ECO:0007669"/>
    <property type="project" value="InterPro"/>
</dbReference>
<evidence type="ECO:0000256" key="2">
    <source>
        <dbReference type="ARBA" id="ARBA00022679"/>
    </source>
</evidence>
<dbReference type="GO" id="GO:0015074">
    <property type="term" value="P:DNA integration"/>
    <property type="evidence" value="ECO:0007669"/>
    <property type="project" value="InterPro"/>
</dbReference>
<dbReference type="Pfam" id="PF00078">
    <property type="entry name" value="RVT_1"/>
    <property type="match status" value="1"/>
</dbReference>
<keyword evidence="10" id="KW-0239">DNA-directed DNA polymerase</keyword>
<keyword evidence="7" id="KW-0695">RNA-directed DNA polymerase</keyword>
<dbReference type="EC" id="2.7.7.49" evidence="1"/>
<dbReference type="Gene3D" id="2.40.70.10">
    <property type="entry name" value="Acid Proteases"/>
    <property type="match status" value="1"/>
</dbReference>
<dbReference type="InterPro" id="IPR000477">
    <property type="entry name" value="RT_dom"/>
</dbReference>
<keyword evidence="3 10" id="KW-0548">Nucleotidyltransferase</keyword>
<comment type="caution">
    <text evidence="10">The sequence shown here is derived from an EMBL/GenBank/DDBJ whole genome shotgun (WGS) entry which is preliminary data.</text>
</comment>
<dbReference type="Pfam" id="PF17917">
    <property type="entry name" value="RT_RNaseH"/>
    <property type="match status" value="1"/>
</dbReference>
<evidence type="ECO:0000256" key="3">
    <source>
        <dbReference type="ARBA" id="ARBA00022695"/>
    </source>
</evidence>
<dbReference type="InterPro" id="IPR021109">
    <property type="entry name" value="Peptidase_aspartic_dom_sf"/>
</dbReference>
<evidence type="ECO:0000313" key="10">
    <source>
        <dbReference type="EMBL" id="PIN24317.1"/>
    </source>
</evidence>
<dbReference type="InterPro" id="IPR043128">
    <property type="entry name" value="Rev_trsase/Diguanyl_cyclase"/>
</dbReference>
<dbReference type="SUPFAM" id="SSF53098">
    <property type="entry name" value="Ribonuclease H-like"/>
    <property type="match status" value="1"/>
</dbReference>
<dbReference type="InterPro" id="IPR043502">
    <property type="entry name" value="DNA/RNA_pol_sf"/>
</dbReference>
<reference evidence="11" key="1">
    <citation type="journal article" date="2018" name="Gigascience">
        <title>Genome assembly of the Pink Ipe (Handroanthus impetiginosus, Bignoniaceae), a highly valued, ecologically keystone Neotropical timber forest tree.</title>
        <authorList>
            <person name="Silva-Junior O.B."/>
            <person name="Grattapaglia D."/>
            <person name="Novaes E."/>
            <person name="Collevatti R.G."/>
        </authorList>
    </citation>
    <scope>NUCLEOTIDE SEQUENCE [LARGE SCALE GENOMIC DNA]</scope>
    <source>
        <strain evidence="11">cv. UFG-1</strain>
    </source>
</reference>